<comment type="pathway">
    <text evidence="6">Quinol/quinone metabolism; menaquinone biosynthesis.</text>
</comment>
<comment type="catalytic activity">
    <reaction evidence="6">
        <text>isochorismate + 2-oxoglutarate + H(+) = 5-enolpyruvoyl-6-hydroxy-2-succinyl-cyclohex-3-ene-1-carboxylate + CO2</text>
        <dbReference type="Rhea" id="RHEA:25593"/>
        <dbReference type="ChEBI" id="CHEBI:15378"/>
        <dbReference type="ChEBI" id="CHEBI:16526"/>
        <dbReference type="ChEBI" id="CHEBI:16810"/>
        <dbReference type="ChEBI" id="CHEBI:29780"/>
        <dbReference type="ChEBI" id="CHEBI:58818"/>
        <dbReference type="EC" id="2.2.1.9"/>
    </reaction>
</comment>
<keyword evidence="6" id="KW-0474">Menaquinone biosynthesis</keyword>
<proteinExistence type="inferred from homology"/>
<feature type="domain" description="Thiamine pyrophosphate enzyme TPP-binding" evidence="7">
    <location>
        <begin position="382"/>
        <end position="504"/>
    </location>
</feature>
<dbReference type="STRING" id="686624.SAMN04488242_1706"/>
<dbReference type="GO" id="GO:0030976">
    <property type="term" value="F:thiamine pyrophosphate binding"/>
    <property type="evidence" value="ECO:0007669"/>
    <property type="project" value="UniProtKB-UniRule"/>
</dbReference>
<dbReference type="CDD" id="cd07037">
    <property type="entry name" value="TPP_PYR_MenD"/>
    <property type="match status" value="1"/>
</dbReference>
<keyword evidence="10" id="KW-1185">Reference proteome</keyword>
<evidence type="ECO:0000256" key="3">
    <source>
        <dbReference type="ARBA" id="ARBA00022842"/>
    </source>
</evidence>
<dbReference type="GO" id="GO:0030145">
    <property type="term" value="F:manganese ion binding"/>
    <property type="evidence" value="ECO:0007669"/>
    <property type="project" value="UniProtKB-UniRule"/>
</dbReference>
<dbReference type="UniPathway" id="UPA01057">
    <property type="reaction ID" value="UER00164"/>
</dbReference>
<dbReference type="Gene3D" id="3.40.50.1220">
    <property type="entry name" value="TPP-binding domain"/>
    <property type="match status" value="1"/>
</dbReference>
<evidence type="ECO:0000259" key="7">
    <source>
        <dbReference type="Pfam" id="PF02775"/>
    </source>
</evidence>
<organism evidence="9 10">
    <name type="scientific">Tessaracoccus oleiagri</name>
    <dbReference type="NCBI Taxonomy" id="686624"/>
    <lineage>
        <taxon>Bacteria</taxon>
        <taxon>Bacillati</taxon>
        <taxon>Actinomycetota</taxon>
        <taxon>Actinomycetes</taxon>
        <taxon>Propionibacteriales</taxon>
        <taxon>Propionibacteriaceae</taxon>
        <taxon>Tessaracoccus</taxon>
    </lineage>
</organism>
<accession>A0A1G9KM06</accession>
<feature type="domain" description="Thiamine pyrophosphate enzyme N-terminal TPP-binding" evidence="8">
    <location>
        <begin position="13"/>
        <end position="128"/>
    </location>
</feature>
<dbReference type="Proteomes" id="UP000199475">
    <property type="component" value="Unassembled WGS sequence"/>
</dbReference>
<evidence type="ECO:0000256" key="6">
    <source>
        <dbReference type="HAMAP-Rule" id="MF_01659"/>
    </source>
</evidence>
<dbReference type="OrthoDB" id="9791859at2"/>
<dbReference type="PIRSF" id="PIRSF004983">
    <property type="entry name" value="MenD"/>
    <property type="match status" value="1"/>
</dbReference>
<dbReference type="Gene3D" id="3.40.50.970">
    <property type="match status" value="2"/>
</dbReference>
<keyword evidence="4 6" id="KW-0786">Thiamine pyrophosphate</keyword>
<comment type="subunit">
    <text evidence="6">Homodimer.</text>
</comment>
<dbReference type="GO" id="GO:0070204">
    <property type="term" value="F:2-succinyl-5-enolpyruvyl-6-hydroxy-3-cyclohexene-1-carboxylic-acid synthase activity"/>
    <property type="evidence" value="ECO:0007669"/>
    <property type="project" value="UniProtKB-UniRule"/>
</dbReference>
<sequence>MSAHSTGSGSVALGAVIVETLRAMGAGHFVLSPGSRNAPLSLALHAAGSDIDLHVAIDERAAAFRALGLAKASGRLAVVVVTSGSAVANLAPAALEARHAGVPLLLVTTDRPSELVGTGASQTADQVGIFGPSVLGVARLASTSGGPEAWSATVQRAAHLALGTRTREPGPVQLNVELTPPLVGAADVAPPRIARVSASRGDDLVELDGRRNTVVLVGDAAPAVGAEARALAELARVPLLAEPSSNARAGECAIANYRILLADGLAGEIERVVVFGHPTLSRPQTTLLSRSDVELVVVTDRASWGDTGHRAHVVADRVTLEPQDEGWLARWRDADAALRKEPRWGGRAVADAVLRHMGSADVLVLGASNIIRAADLSPIHSSPPTCYASRGQAGIDGTIATASGIALATGRPTTVLLGDITAQHDLGSLVRPPQEPRAPLRVVVADDNGGSLFHKLEQGAPEFAHAFERVFGTPQHADLAGVAQALGWRTAVVDSVSALEEALAGDADFVVARISRP</sequence>
<comment type="cofactor">
    <cofactor evidence="6">
        <name>Mg(2+)</name>
        <dbReference type="ChEBI" id="CHEBI:18420"/>
    </cofactor>
    <cofactor evidence="6">
        <name>Mn(2+)</name>
        <dbReference type="ChEBI" id="CHEBI:29035"/>
    </cofactor>
</comment>
<dbReference type="InterPro" id="IPR029061">
    <property type="entry name" value="THDP-binding"/>
</dbReference>
<protein>
    <recommendedName>
        <fullName evidence="6">2-succinyl-5-enolpyruvyl-6-hydroxy-3-cyclohexene-1-carboxylate synthase</fullName>
        <shortName evidence="6">SEPHCHC synthase</shortName>
        <ecNumber evidence="6">2.2.1.9</ecNumber>
    </recommendedName>
    <alternativeName>
        <fullName evidence="6">Menaquinone biosynthesis protein MenD</fullName>
    </alternativeName>
</protein>
<reference evidence="9 10" key="1">
    <citation type="submission" date="2016-10" db="EMBL/GenBank/DDBJ databases">
        <authorList>
            <person name="de Groot N.N."/>
        </authorList>
    </citation>
    <scope>NUCLEOTIDE SEQUENCE [LARGE SCALE GENOMIC DNA]</scope>
    <source>
        <strain evidence="9 10">CGMCC 1.9159</strain>
    </source>
</reference>
<dbReference type="GO" id="GO:0009234">
    <property type="term" value="P:menaquinone biosynthetic process"/>
    <property type="evidence" value="ECO:0007669"/>
    <property type="project" value="UniProtKB-UniRule"/>
</dbReference>
<gene>
    <name evidence="6" type="primary">menD</name>
    <name evidence="9" type="ORF">SAMN04488242_1706</name>
</gene>
<dbReference type="PANTHER" id="PTHR42916">
    <property type="entry name" value="2-SUCCINYL-5-ENOLPYRUVYL-6-HYDROXY-3-CYCLOHEXENE-1-CARBOXYLATE SYNTHASE"/>
    <property type="match status" value="1"/>
</dbReference>
<comment type="similarity">
    <text evidence="6">Belongs to the TPP enzyme family. MenD subfamily.</text>
</comment>
<evidence type="ECO:0000313" key="10">
    <source>
        <dbReference type="Proteomes" id="UP000199475"/>
    </source>
</evidence>
<dbReference type="UniPathway" id="UPA00079"/>
<dbReference type="InterPro" id="IPR011766">
    <property type="entry name" value="TPP_enzyme_TPP-bd"/>
</dbReference>
<dbReference type="NCBIfam" id="TIGR00173">
    <property type="entry name" value="menD"/>
    <property type="match status" value="1"/>
</dbReference>
<dbReference type="Pfam" id="PF02776">
    <property type="entry name" value="TPP_enzyme_N"/>
    <property type="match status" value="1"/>
</dbReference>
<keyword evidence="3 6" id="KW-0460">Magnesium</keyword>
<evidence type="ECO:0000256" key="2">
    <source>
        <dbReference type="ARBA" id="ARBA00022723"/>
    </source>
</evidence>
<dbReference type="InterPro" id="IPR004433">
    <property type="entry name" value="MenaQ_synth_MenD"/>
</dbReference>
<evidence type="ECO:0000256" key="5">
    <source>
        <dbReference type="ARBA" id="ARBA00023211"/>
    </source>
</evidence>
<keyword evidence="5 6" id="KW-0464">Manganese</keyword>
<dbReference type="RefSeq" id="WP_093251040.1">
    <property type="nucleotide sequence ID" value="NZ_FNGP01000003.1"/>
</dbReference>
<comment type="cofactor">
    <cofactor evidence="6">
        <name>thiamine diphosphate</name>
        <dbReference type="ChEBI" id="CHEBI:58937"/>
    </cofactor>
    <text evidence="6">Binds 1 thiamine pyrophosphate per subunit.</text>
</comment>
<keyword evidence="1 6" id="KW-0808">Transferase</keyword>
<dbReference type="SUPFAM" id="SSF52518">
    <property type="entry name" value="Thiamin diphosphate-binding fold (THDP-binding)"/>
    <property type="match status" value="2"/>
</dbReference>
<comment type="function">
    <text evidence="6">Catalyzes the thiamine diphosphate-dependent decarboxylation of 2-oxoglutarate and the subsequent addition of the resulting succinic semialdehyde-thiamine pyrophosphate anion to isochorismate to yield 2-succinyl-5-enolpyruvyl-6-hydroxy-3-cyclohexene-1-carboxylate (SEPHCHC).</text>
</comment>
<comment type="pathway">
    <text evidence="6">Quinol/quinone metabolism; 1,4-dihydroxy-2-naphthoate biosynthesis; 1,4-dihydroxy-2-naphthoate from chorismate: step 2/7.</text>
</comment>
<dbReference type="EMBL" id="FNGP01000003">
    <property type="protein sequence ID" value="SDL50463.1"/>
    <property type="molecule type" value="Genomic_DNA"/>
</dbReference>
<name>A0A1G9KM06_9ACTN</name>
<dbReference type="HAMAP" id="MF_01659">
    <property type="entry name" value="MenD"/>
    <property type="match status" value="1"/>
</dbReference>
<dbReference type="PANTHER" id="PTHR42916:SF1">
    <property type="entry name" value="PROTEIN PHYLLO, CHLOROPLASTIC"/>
    <property type="match status" value="1"/>
</dbReference>
<dbReference type="AlphaFoldDB" id="A0A1G9KM06"/>
<evidence type="ECO:0000313" key="9">
    <source>
        <dbReference type="EMBL" id="SDL50463.1"/>
    </source>
</evidence>
<keyword evidence="2 6" id="KW-0479">Metal-binding</keyword>
<dbReference type="EC" id="2.2.1.9" evidence="6"/>
<dbReference type="InterPro" id="IPR012001">
    <property type="entry name" value="Thiamin_PyroP_enz_TPP-bd_dom"/>
</dbReference>
<evidence type="ECO:0000256" key="4">
    <source>
        <dbReference type="ARBA" id="ARBA00023052"/>
    </source>
</evidence>
<evidence type="ECO:0000259" key="8">
    <source>
        <dbReference type="Pfam" id="PF02776"/>
    </source>
</evidence>
<dbReference type="Pfam" id="PF02775">
    <property type="entry name" value="TPP_enzyme_C"/>
    <property type="match status" value="1"/>
</dbReference>
<evidence type="ECO:0000256" key="1">
    <source>
        <dbReference type="ARBA" id="ARBA00022679"/>
    </source>
</evidence>
<dbReference type="GO" id="GO:0000287">
    <property type="term" value="F:magnesium ion binding"/>
    <property type="evidence" value="ECO:0007669"/>
    <property type="project" value="UniProtKB-UniRule"/>
</dbReference>